<feature type="transmembrane region" description="Helical" evidence="6">
    <location>
        <begin position="178"/>
        <end position="196"/>
    </location>
</feature>
<evidence type="ECO:0000259" key="7">
    <source>
        <dbReference type="Pfam" id="PF00361"/>
    </source>
</evidence>
<reference evidence="9 10" key="1">
    <citation type="submission" date="2015-10" db="EMBL/GenBank/DDBJ databases">
        <title>Metagenome-Assembled Genomes uncover a global brackish microbiome.</title>
        <authorList>
            <person name="Hugerth L.W."/>
            <person name="Larsson J."/>
            <person name="Alneberg J."/>
            <person name="Lindh M.V."/>
            <person name="Legrand C."/>
            <person name="Pinhassi J."/>
            <person name="Andersson A.F."/>
        </authorList>
    </citation>
    <scope>NUCLEOTIDE SEQUENCE [LARGE SCALE GENOMIC DNA]</scope>
    <source>
        <strain evidence="9">BACL18 MAG-120507-bin52</strain>
    </source>
</reference>
<dbReference type="GO" id="GO:0008137">
    <property type="term" value="F:NADH dehydrogenase (ubiquinone) activity"/>
    <property type="evidence" value="ECO:0007669"/>
    <property type="project" value="InterPro"/>
</dbReference>
<feature type="transmembrane region" description="Helical" evidence="6">
    <location>
        <begin position="371"/>
        <end position="389"/>
    </location>
</feature>
<feature type="transmembrane region" description="Helical" evidence="6">
    <location>
        <begin position="304"/>
        <end position="324"/>
    </location>
</feature>
<evidence type="ECO:0000256" key="1">
    <source>
        <dbReference type="ARBA" id="ARBA00004127"/>
    </source>
</evidence>
<dbReference type="GO" id="GO:0016020">
    <property type="term" value="C:membrane"/>
    <property type="evidence" value="ECO:0007669"/>
    <property type="project" value="UniProtKB-SubCell"/>
</dbReference>
<dbReference type="GO" id="GO:0003954">
    <property type="term" value="F:NADH dehydrogenase activity"/>
    <property type="evidence" value="ECO:0007669"/>
    <property type="project" value="TreeGrafter"/>
</dbReference>
<name>A0A0R2RK53_9BACT</name>
<evidence type="ECO:0000256" key="2">
    <source>
        <dbReference type="ARBA" id="ARBA00022692"/>
    </source>
</evidence>
<dbReference type="GO" id="GO:0015990">
    <property type="term" value="P:electron transport coupled proton transport"/>
    <property type="evidence" value="ECO:0007669"/>
    <property type="project" value="TreeGrafter"/>
</dbReference>
<dbReference type="Pfam" id="PF00662">
    <property type="entry name" value="Proton_antipo_N"/>
    <property type="match status" value="1"/>
</dbReference>
<feature type="transmembrane region" description="Helical" evidence="6">
    <location>
        <begin position="276"/>
        <end position="295"/>
    </location>
</feature>
<dbReference type="InterPro" id="IPR001516">
    <property type="entry name" value="Proton_antipo_N"/>
</dbReference>
<feature type="transmembrane region" description="Helical" evidence="6">
    <location>
        <begin position="115"/>
        <end position="132"/>
    </location>
</feature>
<dbReference type="EMBL" id="LIBO01000015">
    <property type="protein sequence ID" value="KRO62996.1"/>
    <property type="molecule type" value="Genomic_DNA"/>
</dbReference>
<evidence type="ECO:0008006" key="11">
    <source>
        <dbReference type="Google" id="ProtNLM"/>
    </source>
</evidence>
<dbReference type="InterPro" id="IPR001750">
    <property type="entry name" value="ND/Mrp_TM"/>
</dbReference>
<dbReference type="NCBIfam" id="TIGR01974">
    <property type="entry name" value="NDH_I_L"/>
    <property type="match status" value="1"/>
</dbReference>
<proteinExistence type="predicted"/>
<keyword evidence="3 6" id="KW-1133">Transmembrane helix</keyword>
<dbReference type="GO" id="GO:0012505">
    <property type="term" value="C:endomembrane system"/>
    <property type="evidence" value="ECO:0007669"/>
    <property type="project" value="UniProtKB-SubCell"/>
</dbReference>
<feature type="domain" description="NADH-Ubiquinone oxidoreductase (complex I) chain 5 N-terminal" evidence="8">
    <location>
        <begin position="66"/>
        <end position="116"/>
    </location>
</feature>
<dbReference type="InterPro" id="IPR003945">
    <property type="entry name" value="NU5C-like"/>
</dbReference>
<comment type="subcellular location">
    <subcellularLocation>
        <location evidence="1">Endomembrane system</location>
        <topology evidence="1">Multi-pass membrane protein</topology>
    </subcellularLocation>
    <subcellularLocation>
        <location evidence="5">Membrane</location>
        <topology evidence="5">Multi-pass membrane protein</topology>
    </subcellularLocation>
</comment>
<evidence type="ECO:0000256" key="4">
    <source>
        <dbReference type="ARBA" id="ARBA00023136"/>
    </source>
</evidence>
<dbReference type="GO" id="GO:0042773">
    <property type="term" value="P:ATP synthesis coupled electron transport"/>
    <property type="evidence" value="ECO:0007669"/>
    <property type="project" value="InterPro"/>
</dbReference>
<evidence type="ECO:0000256" key="6">
    <source>
        <dbReference type="SAM" id="Phobius"/>
    </source>
</evidence>
<feature type="transmembrane region" description="Helical" evidence="6">
    <location>
        <begin position="36"/>
        <end position="63"/>
    </location>
</feature>
<evidence type="ECO:0000256" key="3">
    <source>
        <dbReference type="ARBA" id="ARBA00022989"/>
    </source>
</evidence>
<feature type="domain" description="NADH:quinone oxidoreductase/Mrp antiporter transmembrane" evidence="7">
    <location>
        <begin position="132"/>
        <end position="419"/>
    </location>
</feature>
<feature type="transmembrane region" description="Helical" evidence="6">
    <location>
        <begin position="246"/>
        <end position="264"/>
    </location>
</feature>
<protein>
    <recommendedName>
        <fullName evidence="11">NADH-quinone oxidoreductase subunit L</fullName>
    </recommendedName>
</protein>
<dbReference type="PANTHER" id="PTHR42829">
    <property type="entry name" value="NADH-UBIQUINONE OXIDOREDUCTASE CHAIN 5"/>
    <property type="match status" value="1"/>
</dbReference>
<dbReference type="Pfam" id="PF00361">
    <property type="entry name" value="Proton_antipo_M"/>
    <property type="match status" value="1"/>
</dbReference>
<feature type="transmembrane region" description="Helical" evidence="6">
    <location>
        <begin position="138"/>
        <end position="157"/>
    </location>
</feature>
<feature type="transmembrane region" description="Helical" evidence="6">
    <location>
        <begin position="409"/>
        <end position="428"/>
    </location>
</feature>
<dbReference type="NCBIfam" id="NF005141">
    <property type="entry name" value="PRK06590.1"/>
    <property type="match status" value="1"/>
</dbReference>
<feature type="transmembrane region" description="Helical" evidence="6">
    <location>
        <begin position="83"/>
        <end position="103"/>
    </location>
</feature>
<comment type="caution">
    <text evidence="9">The sequence shown here is derived from an EMBL/GenBank/DDBJ whole genome shotgun (WGS) entry which is preliminary data.</text>
</comment>
<gene>
    <name evidence="9" type="ORF">ABR82_05275</name>
</gene>
<evidence type="ECO:0000256" key="5">
    <source>
        <dbReference type="RuleBase" id="RU000320"/>
    </source>
</evidence>
<keyword evidence="2 5" id="KW-0812">Transmembrane</keyword>
<feature type="transmembrane region" description="Helical" evidence="6">
    <location>
        <begin position="577"/>
        <end position="596"/>
    </location>
</feature>
<evidence type="ECO:0000313" key="9">
    <source>
        <dbReference type="EMBL" id="KRO62996.1"/>
    </source>
</evidence>
<dbReference type="PRINTS" id="PR01434">
    <property type="entry name" value="NADHDHGNASE5"/>
</dbReference>
<feature type="transmembrane region" description="Helical" evidence="6">
    <location>
        <begin position="484"/>
        <end position="504"/>
    </location>
</feature>
<feature type="transmembrane region" description="Helical" evidence="6">
    <location>
        <begin position="6"/>
        <end position="24"/>
    </location>
</feature>
<dbReference type="PANTHER" id="PTHR42829:SF2">
    <property type="entry name" value="NADH-UBIQUINONE OXIDOREDUCTASE CHAIN 5"/>
    <property type="match status" value="1"/>
</dbReference>
<dbReference type="AlphaFoldDB" id="A0A0R2RK53"/>
<dbReference type="InterPro" id="IPR018393">
    <property type="entry name" value="NADHpl_OxRdtase_5_subgr"/>
</dbReference>
<dbReference type="Gene3D" id="1.20.5.2700">
    <property type="match status" value="1"/>
</dbReference>
<evidence type="ECO:0000313" key="10">
    <source>
        <dbReference type="Proteomes" id="UP000051269"/>
    </source>
</evidence>
<organism evidence="9 10">
    <name type="scientific">Verrucomicrobia subdivision 6 bacterium BACL9 MAG-120507-bin52</name>
    <dbReference type="NCBI Taxonomy" id="1655590"/>
    <lineage>
        <taxon>Bacteria</taxon>
        <taxon>Pseudomonadati</taxon>
        <taxon>Verrucomicrobiota</taxon>
        <taxon>Verrucomicrobiia</taxon>
        <taxon>Verrucomicrobiales</taxon>
        <taxon>Verrucomicrobia subdivision 6</taxon>
    </lineage>
</organism>
<feature type="transmembrane region" description="Helical" evidence="6">
    <location>
        <begin position="330"/>
        <end position="350"/>
    </location>
</feature>
<feature type="transmembrane region" description="Helical" evidence="6">
    <location>
        <begin position="448"/>
        <end position="469"/>
    </location>
</feature>
<accession>A0A0R2RK53</accession>
<evidence type="ECO:0000259" key="8">
    <source>
        <dbReference type="Pfam" id="PF00662"/>
    </source>
</evidence>
<feature type="transmembrane region" description="Helical" evidence="6">
    <location>
        <begin position="208"/>
        <end position="225"/>
    </location>
</feature>
<keyword evidence="4 6" id="KW-0472">Membrane</keyword>
<dbReference type="PRINTS" id="PR01435">
    <property type="entry name" value="NPOXDRDTASE5"/>
</dbReference>
<dbReference type="Proteomes" id="UP000051269">
    <property type="component" value="Unassembled WGS sequence"/>
</dbReference>
<sequence>MLAYTPYLILLLPLLAAVSIRIFLHPFPRISVAVSTLACLGSFVGSLSLLVFGSVLGGVAAPSLPWVEVAGFRANFGLMGDPLARGMATLVSGVAFLVHLYSIGYLEKDPSRSRFFAELSLFVFSMLGIVLADNLVSMFIFWELVGLSSYLLIGFWVERPAAGSAANKAFLVNRVGDFGFMLGILGVWALLGTFHFSEFSARVSELPVGWGVTAVGLGLFCGCLGKSAQFPLHVWLPDSMEGPTPVSSLLHAATMVVAGVYMLIRVLPILELSQVTMMTIAWVGGLMTLFPALIACQQNDMKRILAYSTLSEIAYMVMAVGLGVSGPAMYHLMTHAFFKCLLFLAAGSVIHGCHGEQDIWKMGGLGKRMPFTASVLLLGTLALCGIPPVSGFWSKDAIFAATAHSPGLAAVSMAAGFFTSFFMLRMILVAFGGEPKNEAARQAHEGSFWMIAPMAILAVLSVLSGLVPVEKFLGISPEEGHAPWTLWLSLLVALAGFVPAYRLYRHAPQDPINVAILRYKFYVDEFYQRALISTQDAMAKVTDAFEGWVVRGFLVRGSGVVARASGQGLRLVQCGQVQVYAGLFILGVFFLLGWLWRGGSM</sequence>